<gene>
    <name evidence="6" type="ORF">FTO68_07530</name>
</gene>
<dbReference type="RefSeq" id="WP_255332786.1">
    <property type="nucleotide sequence ID" value="NZ_VOTZ01000014.1"/>
</dbReference>
<evidence type="ECO:0000256" key="4">
    <source>
        <dbReference type="NCBIfam" id="TIGR03844"/>
    </source>
</evidence>
<dbReference type="Pfam" id="PF00291">
    <property type="entry name" value="PALP"/>
    <property type="match status" value="1"/>
</dbReference>
<dbReference type="SUPFAM" id="SSF53686">
    <property type="entry name" value="Tryptophan synthase beta subunit-like PLP-dependent enzymes"/>
    <property type="match status" value="1"/>
</dbReference>
<dbReference type="Gene3D" id="3.40.50.1100">
    <property type="match status" value="2"/>
</dbReference>
<keyword evidence="1" id="KW-0174">Coenzyme M biosynthesis</keyword>
<keyword evidence="3" id="KW-0663">Pyridoxal phosphate</keyword>
<dbReference type="InterPro" id="IPR036052">
    <property type="entry name" value="TrpB-like_PALP_sf"/>
</dbReference>
<accession>A0ABD4TNG0</accession>
<evidence type="ECO:0000313" key="6">
    <source>
        <dbReference type="EMBL" id="MCQ1538835.1"/>
    </source>
</evidence>
<reference evidence="6 7" key="1">
    <citation type="submission" date="2019-08" db="EMBL/GenBank/DDBJ databases">
        <authorList>
            <person name="Chen S.-C."/>
            <person name="Lai M.-C."/>
            <person name="You Y.-T."/>
        </authorList>
    </citation>
    <scope>NUCLEOTIDE SEQUENCE [LARGE SCALE GENOMIC DNA]</scope>
    <source>
        <strain evidence="6 7">P2F9704a</strain>
    </source>
</reference>
<keyword evidence="7" id="KW-1185">Reference proteome</keyword>
<dbReference type="EMBL" id="VOTZ01000014">
    <property type="protein sequence ID" value="MCQ1538835.1"/>
    <property type="molecule type" value="Genomic_DNA"/>
</dbReference>
<dbReference type="EC" id="2.5.1.76" evidence="4"/>
<evidence type="ECO:0000313" key="7">
    <source>
        <dbReference type="Proteomes" id="UP001524383"/>
    </source>
</evidence>
<dbReference type="InterPro" id="IPR001926">
    <property type="entry name" value="TrpB-like_PALP"/>
</dbReference>
<name>A0ABD4TNG0_9EURY</name>
<dbReference type="InterPro" id="IPR022401">
    <property type="entry name" value="Cysteate_synthase"/>
</dbReference>
<sequence>MNHLLRCPVCGETFPDHGELACPDGHHGLLRAIYPEKQLTIRDEPGIFRYADWLPVQQVPRTQSGPVTFRSLEFAKEVGLSNLWIGFTGYAPHRSAFVPTCSFKELEAWPTVQRQKETGGGTLVVASAGNTGRAFAEVAGTMNQQVLLVVPKRGLERIWTSAPAENVTLIAVDGDYSDAIAVADRICELPGYIPEGGAKNVARRDGMGTVFLDAAVTIGSIPDHYVQGVGSGTGAIAAWEAALRLIADGRFGERLPRLHLAQNLPFIPLVSAWQARRREIIPEIDMPHAEEAIRAVNADVLTNRKPPYTVPGGLFDALSACGGQMYGITNAAAESAGLLFEKTEGIDPDPAAAVACAALLAAVDRGEIGEDACVLLNITGGGYKAVLEKYQVVPVETIRPGEVPACILEKSHV</sequence>
<organism evidence="6 7">
    <name type="scientific">Methanocalculus taiwanensis</name>
    <dbReference type="NCBI Taxonomy" id="106207"/>
    <lineage>
        <taxon>Archaea</taxon>
        <taxon>Methanobacteriati</taxon>
        <taxon>Methanobacteriota</taxon>
        <taxon>Stenosarchaea group</taxon>
        <taxon>Methanomicrobia</taxon>
        <taxon>Methanomicrobiales</taxon>
        <taxon>Methanocalculaceae</taxon>
        <taxon>Methanocalculus</taxon>
    </lineage>
</organism>
<comment type="caution">
    <text evidence="6">The sequence shown here is derived from an EMBL/GenBank/DDBJ whole genome shotgun (WGS) entry which is preliminary data.</text>
</comment>
<evidence type="ECO:0000256" key="2">
    <source>
        <dbReference type="ARBA" id="ARBA00022679"/>
    </source>
</evidence>
<dbReference type="Proteomes" id="UP001524383">
    <property type="component" value="Unassembled WGS sequence"/>
</dbReference>
<evidence type="ECO:0000256" key="3">
    <source>
        <dbReference type="ARBA" id="ARBA00022898"/>
    </source>
</evidence>
<evidence type="ECO:0000259" key="5">
    <source>
        <dbReference type="Pfam" id="PF00291"/>
    </source>
</evidence>
<keyword evidence="2 6" id="KW-0808">Transferase</keyword>
<proteinExistence type="predicted"/>
<dbReference type="GO" id="GO:0030170">
    <property type="term" value="F:pyridoxal phosphate binding"/>
    <property type="evidence" value="ECO:0007669"/>
    <property type="project" value="UniProtKB-UniRule"/>
</dbReference>
<feature type="domain" description="Tryptophan synthase beta chain-like PALP" evidence="5">
    <location>
        <begin position="99"/>
        <end position="380"/>
    </location>
</feature>
<dbReference type="GO" id="GO:0044686">
    <property type="term" value="F:cysteate synthase activity"/>
    <property type="evidence" value="ECO:0007669"/>
    <property type="project" value="UniProtKB-EC"/>
</dbReference>
<evidence type="ECO:0000256" key="1">
    <source>
        <dbReference type="ARBA" id="ARBA00022545"/>
    </source>
</evidence>
<dbReference type="GO" id="GO:0019295">
    <property type="term" value="P:coenzyme M biosynthetic process"/>
    <property type="evidence" value="ECO:0007669"/>
    <property type="project" value="UniProtKB-KW"/>
</dbReference>
<dbReference type="NCBIfam" id="TIGR03844">
    <property type="entry name" value="cysteate_syn"/>
    <property type="match status" value="1"/>
</dbReference>
<dbReference type="AlphaFoldDB" id="A0ABD4TNG0"/>
<protein>
    <recommendedName>
        <fullName evidence="4">Cysteate synthase</fullName>
        <ecNumber evidence="4">2.5.1.76</ecNumber>
    </recommendedName>
</protein>